<evidence type="ECO:0008006" key="6">
    <source>
        <dbReference type="Google" id="ProtNLM"/>
    </source>
</evidence>
<feature type="region of interest" description="Disordered" evidence="1">
    <location>
        <begin position="127"/>
        <end position="175"/>
    </location>
</feature>
<protein>
    <recommendedName>
        <fullName evidence="6">Reverse transcriptase Ty1/copia-type domain-containing protein</fullName>
    </recommendedName>
</protein>
<feature type="compositionally biased region" description="Basic and acidic residues" evidence="1">
    <location>
        <begin position="146"/>
        <end position="157"/>
    </location>
</feature>
<dbReference type="Pfam" id="PF25597">
    <property type="entry name" value="SH3_retrovirus"/>
    <property type="match status" value="1"/>
</dbReference>
<sequence length="486" mass="55406">MLWTFGCLTWVNIPQAKCKKLDEPANLVIFVGYDEEHKGWKFLTPNHNPPVFWSNLAHFLQDKSWNNCTDTTQIQDMDALHYNTGTDIKDFSYSDIDTHDEDLQQPLDEIYCLAPEQDMAFKGEISPPELANDTLRHPDPPGPADTTHEHPDNKPDEELGLTSLPMPSNQMLPGSPLLLRDLTPHAQNSAFSKYLSIQNAQYYNNKFATTGKVYPWLHPTTLAELLCLHLRVFLPTAEIHQFQEKLQCNGKLADIGPIPEYNANVYTLMVTNLKPSVKEALTGPDQIHWHEAIKAEIDGLESMHVWETVDWPKNTNLVDSKLVLQVKTDTNGIPYKFKARFCTCSFSQKEGIDFDKIFTPVVPRDAIWTILMIAVKFDWEMDSIDVTQAYLNANLHHNVYLKPPEGAEVPVGKVYKLLKSLYGLKQSGQEWHKELDTYLHCLGFFPLLNVPCIYLKGVGASQVIITIYMDDMCHRVRRIAQESVPN</sequence>
<evidence type="ECO:0000256" key="1">
    <source>
        <dbReference type="SAM" id="MobiDB-lite"/>
    </source>
</evidence>
<dbReference type="InterPro" id="IPR013103">
    <property type="entry name" value="RVT_2"/>
</dbReference>
<feature type="domain" description="Reverse transcriptase Ty1/copia-type" evidence="2">
    <location>
        <begin position="304"/>
        <end position="473"/>
    </location>
</feature>
<accession>I2FQH3</accession>
<feature type="domain" description="Retroviral polymerase SH3-like" evidence="3">
    <location>
        <begin position="7"/>
        <end position="70"/>
    </location>
</feature>
<dbReference type="InterPro" id="IPR057670">
    <property type="entry name" value="SH3_retrovirus"/>
</dbReference>
<comment type="caution">
    <text evidence="4">The sequence shown here is derived from an EMBL/GenBank/DDBJ whole genome shotgun (WGS) entry which is preliminary data.</text>
</comment>
<proteinExistence type="predicted"/>
<keyword evidence="5" id="KW-1185">Reference proteome</keyword>
<gene>
    <name evidence="4" type="ORF">UHOR_13567</name>
</gene>
<dbReference type="Proteomes" id="UP000006174">
    <property type="component" value="Unassembled WGS sequence"/>
</dbReference>
<dbReference type="STRING" id="1128400.I2FQH3"/>
<dbReference type="Pfam" id="PF07727">
    <property type="entry name" value="RVT_2"/>
    <property type="match status" value="1"/>
</dbReference>
<evidence type="ECO:0000259" key="2">
    <source>
        <dbReference type="Pfam" id="PF07727"/>
    </source>
</evidence>
<dbReference type="eggNOG" id="KOG0017">
    <property type="taxonomic scope" value="Eukaryota"/>
</dbReference>
<reference evidence="4 5" key="1">
    <citation type="journal article" date="2012" name="Plant Cell">
        <title>Genome comparison of barley and maize smut fungi reveals targeted loss of RNA silencing components and species-specific presence of transposable elements.</title>
        <authorList>
            <person name="Laurie J.D."/>
            <person name="Ali S."/>
            <person name="Linning R."/>
            <person name="Mannhaupt G."/>
            <person name="Wong P."/>
            <person name="Gueldener U."/>
            <person name="Muensterkoetter M."/>
            <person name="Moore R."/>
            <person name="Kahmann R."/>
            <person name="Bakkeren G."/>
            <person name="Schirawski J."/>
        </authorList>
    </citation>
    <scope>NUCLEOTIDE SEQUENCE [LARGE SCALE GENOMIC DNA]</scope>
    <source>
        <strain evidence="5">Uh4875-4</strain>
    </source>
</reference>
<name>I2FQH3_USTHO</name>
<evidence type="ECO:0000313" key="4">
    <source>
        <dbReference type="EMBL" id="CCF49166.1"/>
    </source>
</evidence>
<dbReference type="AlphaFoldDB" id="I2FQH3"/>
<organism evidence="4 5">
    <name type="scientific">Ustilago hordei</name>
    <name type="common">Barley covered smut fungus</name>
    <dbReference type="NCBI Taxonomy" id="120017"/>
    <lineage>
        <taxon>Eukaryota</taxon>
        <taxon>Fungi</taxon>
        <taxon>Dikarya</taxon>
        <taxon>Basidiomycota</taxon>
        <taxon>Ustilaginomycotina</taxon>
        <taxon>Ustilaginomycetes</taxon>
        <taxon>Ustilaginales</taxon>
        <taxon>Ustilaginaceae</taxon>
        <taxon>Ustilago</taxon>
    </lineage>
</organism>
<evidence type="ECO:0000259" key="3">
    <source>
        <dbReference type="Pfam" id="PF25597"/>
    </source>
</evidence>
<dbReference type="HOGENOM" id="CLU_042093_0_0_1"/>
<evidence type="ECO:0000313" key="5">
    <source>
        <dbReference type="Proteomes" id="UP000006174"/>
    </source>
</evidence>
<dbReference type="EMBL" id="CAGI01000142">
    <property type="protein sequence ID" value="CCF49166.1"/>
    <property type="molecule type" value="Genomic_DNA"/>
</dbReference>